<name>A0A9N9N1W7_9CUCU</name>
<dbReference type="Pfam" id="PF16038">
    <property type="entry name" value="TMIE"/>
    <property type="match status" value="1"/>
</dbReference>
<dbReference type="PANTHER" id="PTHR28635">
    <property type="entry name" value="TRANSMEMBRANE INNER EAR EXPRESSED PROTEIN"/>
    <property type="match status" value="1"/>
</dbReference>
<dbReference type="AlphaFoldDB" id="A0A9N9N1W7"/>
<accession>A0A9N9N1W7</accession>
<evidence type="ECO:0000256" key="1">
    <source>
        <dbReference type="SAM" id="MobiDB-lite"/>
    </source>
</evidence>
<evidence type="ECO:0000313" key="3">
    <source>
        <dbReference type="Proteomes" id="UP001152799"/>
    </source>
</evidence>
<reference evidence="2" key="1">
    <citation type="submission" date="2022-01" db="EMBL/GenBank/DDBJ databases">
        <authorList>
            <person name="King R."/>
        </authorList>
    </citation>
    <scope>NUCLEOTIDE SEQUENCE</scope>
</reference>
<gene>
    <name evidence="2" type="ORF">CEUTPL_LOCUS13660</name>
</gene>
<keyword evidence="3" id="KW-1185">Reference proteome</keyword>
<protein>
    <submittedName>
        <fullName evidence="2">Uncharacterized protein</fullName>
    </submittedName>
</protein>
<feature type="region of interest" description="Disordered" evidence="1">
    <location>
        <begin position="266"/>
        <end position="345"/>
    </location>
</feature>
<organism evidence="2 3">
    <name type="scientific">Ceutorhynchus assimilis</name>
    <name type="common">cabbage seed weevil</name>
    <dbReference type="NCBI Taxonomy" id="467358"/>
    <lineage>
        <taxon>Eukaryota</taxon>
        <taxon>Metazoa</taxon>
        <taxon>Ecdysozoa</taxon>
        <taxon>Arthropoda</taxon>
        <taxon>Hexapoda</taxon>
        <taxon>Insecta</taxon>
        <taxon>Pterygota</taxon>
        <taxon>Neoptera</taxon>
        <taxon>Endopterygota</taxon>
        <taxon>Coleoptera</taxon>
        <taxon>Polyphaga</taxon>
        <taxon>Cucujiformia</taxon>
        <taxon>Curculionidae</taxon>
        <taxon>Ceutorhynchinae</taxon>
        <taxon>Ceutorhynchus</taxon>
    </lineage>
</organism>
<feature type="compositionally biased region" description="Acidic residues" evidence="1">
    <location>
        <begin position="330"/>
        <end position="345"/>
    </location>
</feature>
<sequence length="345" mass="39980">MSFLMKTYREEIMYKALIKRDIRLQMDIVVEVVLFCCCIKIRVPRTKQEIEADYKRKKIATKFRKRLKIISNQDMEQVDLRKALEIIIEADYKQETPIYDVPANDNDPLVPVAPKETFGQKVANVMLIGKWRTSSKNKDILHTYIVWSNHSEIEIVANGFYQRGNIPGVVGAINVANINFKVYALLTKCLPMYQWTGQVQFMIVGYLQRFNQEQWKKKGCCSVLIAKKGSFPGNKSFMAKSKTEITRFFYLQLTSKCMNHDIESIKSKDPIDDSSDDPELDPSLKKVNQKLEFAKRNTLDEDEDTQDEENKSEYEGIEEDVSRVMSDLIHEEDADNIDDEVTEAI</sequence>
<evidence type="ECO:0000313" key="2">
    <source>
        <dbReference type="EMBL" id="CAG9773263.1"/>
    </source>
</evidence>
<proteinExistence type="predicted"/>
<dbReference type="Proteomes" id="UP001152799">
    <property type="component" value="Chromosome 9"/>
</dbReference>
<dbReference type="InterPro" id="IPR032006">
    <property type="entry name" value="TMIE"/>
</dbReference>
<dbReference type="EMBL" id="OU892285">
    <property type="protein sequence ID" value="CAG9773263.1"/>
    <property type="molecule type" value="Genomic_DNA"/>
</dbReference>
<dbReference type="PANTHER" id="PTHR28635:SF1">
    <property type="entry name" value="TRANSMEMBRANE INNER EAR EXPRESSED PROTEIN"/>
    <property type="match status" value="1"/>
</dbReference>